<accession>A0A9X2SK37</accession>
<evidence type="ECO:0000259" key="1">
    <source>
        <dbReference type="Pfam" id="PF09346"/>
    </source>
</evidence>
<protein>
    <submittedName>
        <fullName evidence="2">SMI1/KNR4 family protein</fullName>
    </submittedName>
</protein>
<dbReference type="EMBL" id="JAMXQV010000003">
    <property type="protein sequence ID" value="MCR6482980.1"/>
    <property type="molecule type" value="Genomic_DNA"/>
</dbReference>
<keyword evidence="3" id="KW-1185">Reference proteome</keyword>
<gene>
    <name evidence="2" type="ORF">M8542_09120</name>
</gene>
<dbReference type="InterPro" id="IPR037883">
    <property type="entry name" value="Knr4/Smi1-like_sf"/>
</dbReference>
<sequence length="180" mass="20547">MGDEPNTVVDRIAEAVGWTGAVAPKYDWDHVEKRLKTPFPADYQAFMARFPSCFFRDSLRLWNPIQNTAGLRRFTEDFTRHLANVNEGREYYPEIPAAFPQPGGVIPFADDAAGGVLFWSPRTADPDGWHVVYQSSSLPDVWRSTRRSMTAVLLEFATSRSTRNLLRWDMSGKDRSIELF</sequence>
<dbReference type="SUPFAM" id="SSF160631">
    <property type="entry name" value="SMI1/KNR4-like"/>
    <property type="match status" value="1"/>
</dbReference>
<dbReference type="InterPro" id="IPR018958">
    <property type="entry name" value="Knr4/Smi1-like_dom"/>
</dbReference>
<organism evidence="2 3">
    <name type="scientific">Amycolatopsis iheyensis</name>
    <dbReference type="NCBI Taxonomy" id="2945988"/>
    <lineage>
        <taxon>Bacteria</taxon>
        <taxon>Bacillati</taxon>
        <taxon>Actinomycetota</taxon>
        <taxon>Actinomycetes</taxon>
        <taxon>Pseudonocardiales</taxon>
        <taxon>Pseudonocardiaceae</taxon>
        <taxon>Amycolatopsis</taxon>
    </lineage>
</organism>
<proteinExistence type="predicted"/>
<evidence type="ECO:0000313" key="2">
    <source>
        <dbReference type="EMBL" id="MCR6482980.1"/>
    </source>
</evidence>
<evidence type="ECO:0000313" key="3">
    <source>
        <dbReference type="Proteomes" id="UP001144096"/>
    </source>
</evidence>
<name>A0A9X2SK37_9PSEU</name>
<dbReference type="RefSeq" id="WP_257919593.1">
    <property type="nucleotide sequence ID" value="NZ_JAMXQV010000003.1"/>
</dbReference>
<dbReference type="AlphaFoldDB" id="A0A9X2SK37"/>
<feature type="domain" description="Knr4/Smi1-like" evidence="1">
    <location>
        <begin position="27"/>
        <end position="133"/>
    </location>
</feature>
<comment type="caution">
    <text evidence="2">The sequence shown here is derived from an EMBL/GenBank/DDBJ whole genome shotgun (WGS) entry which is preliminary data.</text>
</comment>
<dbReference type="Pfam" id="PF09346">
    <property type="entry name" value="SMI1_KNR4"/>
    <property type="match status" value="1"/>
</dbReference>
<reference evidence="2" key="1">
    <citation type="submission" date="2022-06" db="EMBL/GenBank/DDBJ databases">
        <title>Amycolatopsis iheyaensis sp. nov., a new species of the genus Amycolatopsis isolated from soil in Iheya island, Japan.</title>
        <authorList>
            <person name="Ngamcharungchit C."/>
            <person name="Kanto H."/>
            <person name="Take A."/>
            <person name="Intra B."/>
            <person name="Matsumoto A."/>
            <person name="Panbangred W."/>
            <person name="Inahashi Y."/>
        </authorList>
    </citation>
    <scope>NUCLEOTIDE SEQUENCE</scope>
    <source>
        <strain evidence="2">OK19-0408</strain>
    </source>
</reference>
<dbReference type="Gene3D" id="3.40.1580.10">
    <property type="entry name" value="SMI1/KNR4-like"/>
    <property type="match status" value="1"/>
</dbReference>
<dbReference type="Proteomes" id="UP001144096">
    <property type="component" value="Unassembled WGS sequence"/>
</dbReference>